<dbReference type="AlphaFoldDB" id="A0A2V2NEQ6"/>
<proteinExistence type="predicted"/>
<keyword evidence="2" id="KW-1185">Reference proteome</keyword>
<dbReference type="OrthoDB" id="350602at2157"/>
<dbReference type="EMBL" id="QGMZ01000015">
    <property type="protein sequence ID" value="PWR74867.1"/>
    <property type="molecule type" value="Genomic_DNA"/>
</dbReference>
<dbReference type="GeneID" id="97610517"/>
<organism evidence="1 2">
    <name type="scientific">Methanospirillum stamsii</name>
    <dbReference type="NCBI Taxonomy" id="1277351"/>
    <lineage>
        <taxon>Archaea</taxon>
        <taxon>Methanobacteriati</taxon>
        <taxon>Methanobacteriota</taxon>
        <taxon>Stenosarchaea group</taxon>
        <taxon>Methanomicrobia</taxon>
        <taxon>Methanomicrobiales</taxon>
        <taxon>Methanospirillaceae</taxon>
        <taxon>Methanospirillum</taxon>
    </lineage>
</organism>
<sequence>MTLYISIDDTDMPDSPGTGRLARQIVEQLGKKYKITAITRHQLFVHPDIPYTSHNSAAAISIHDVPEDTLENLFEEVTFIVKSEAAKGSDPGVCMAHVSQINPAVVLFGKDAKSMILTQEQALSIAEYSNIRLVGLDGTKGGIIGALAAVGLAASGSDGRYIHIGTIRNLHGEAEISDIKAAGIPDIISVDGKPVQSGKILFRKFPQPVRIQGSPVLLVRENEGSWIVERRD</sequence>
<gene>
    <name evidence="1" type="ORF">DLD82_08195</name>
</gene>
<dbReference type="RefSeq" id="WP_109940631.1">
    <property type="nucleotide sequence ID" value="NZ_CP176366.1"/>
</dbReference>
<dbReference type="Gene3D" id="3.30.70.2200">
    <property type="match status" value="1"/>
</dbReference>
<evidence type="ECO:0000313" key="2">
    <source>
        <dbReference type="Proteomes" id="UP000245934"/>
    </source>
</evidence>
<dbReference type="PANTHER" id="PTHR40705">
    <property type="entry name" value="TRNA(ILE2) 2-AGMATINYLCYTIDINE SYNTHETASE TIAS"/>
    <property type="match status" value="1"/>
</dbReference>
<comment type="caution">
    <text evidence="1">The sequence shown here is derived from an EMBL/GenBank/DDBJ whole genome shotgun (WGS) entry which is preliminary data.</text>
</comment>
<protein>
    <submittedName>
        <fullName evidence="1">ABC transporter substrate-binding protein</fullName>
    </submittedName>
</protein>
<name>A0A2V2NEQ6_9EURY</name>
<reference evidence="1 2" key="1">
    <citation type="submission" date="2018-05" db="EMBL/GenBank/DDBJ databases">
        <title>Draft genome of Methanospirillum stamsii Pt1.</title>
        <authorList>
            <person name="Dueholm M.S."/>
            <person name="Nielsen P.H."/>
            <person name="Bakmann L.F."/>
            <person name="Otzen D.E."/>
        </authorList>
    </citation>
    <scope>NUCLEOTIDE SEQUENCE [LARGE SCALE GENOMIC DNA]</scope>
    <source>
        <strain evidence="1 2">Pt1</strain>
    </source>
</reference>
<evidence type="ECO:0000313" key="1">
    <source>
        <dbReference type="EMBL" id="PWR74867.1"/>
    </source>
</evidence>
<accession>A0A2V2NEQ6</accession>
<dbReference type="PANTHER" id="PTHR40705:SF2">
    <property type="entry name" value="DUF1743 DOMAIN-CONTAINING PROTEIN"/>
    <property type="match status" value="1"/>
</dbReference>
<dbReference type="Proteomes" id="UP000245934">
    <property type="component" value="Unassembled WGS sequence"/>
</dbReference>